<dbReference type="Pfam" id="PF00589">
    <property type="entry name" value="Phage_integrase"/>
    <property type="match status" value="1"/>
</dbReference>
<dbReference type="InterPro" id="IPR002104">
    <property type="entry name" value="Integrase_catalytic"/>
</dbReference>
<evidence type="ECO:0000313" key="6">
    <source>
        <dbReference type="EMBL" id="ABX35831.1"/>
    </source>
</evidence>
<accession>A9BW15</accession>
<dbReference type="PROSITE" id="PS51898">
    <property type="entry name" value="TYR_RECOMBINASE"/>
    <property type="match status" value="1"/>
</dbReference>
<keyword evidence="7" id="KW-1185">Reference proteome</keyword>
<dbReference type="eggNOG" id="COG0582">
    <property type="taxonomic scope" value="Bacteria"/>
</dbReference>
<evidence type="ECO:0000256" key="3">
    <source>
        <dbReference type="ARBA" id="ARBA00023172"/>
    </source>
</evidence>
<dbReference type="SUPFAM" id="SSF56349">
    <property type="entry name" value="DNA breaking-rejoining enzymes"/>
    <property type="match status" value="1"/>
</dbReference>
<dbReference type="InterPro" id="IPR013762">
    <property type="entry name" value="Integrase-like_cat_sf"/>
</dbReference>
<gene>
    <name evidence="6" type="ordered locus">Daci_3193</name>
</gene>
<keyword evidence="1" id="KW-0229">DNA integration</keyword>
<name>A9BW15_DELAS</name>
<evidence type="ECO:0000256" key="4">
    <source>
        <dbReference type="SAM" id="MobiDB-lite"/>
    </source>
</evidence>
<dbReference type="Proteomes" id="UP000000784">
    <property type="component" value="Chromosome"/>
</dbReference>
<reference evidence="6 7" key="1">
    <citation type="journal article" date="2004" name="Appl. Environ. Microbiol.">
        <title>Mineralization of individual congeners of linear alkylbenzenesulfonate by defined pairs of heterotrophic bacteria.</title>
        <authorList>
            <person name="Schleheck D."/>
            <person name="Knepper T.P."/>
            <person name="Fischer K."/>
            <person name="Cook A.M."/>
        </authorList>
    </citation>
    <scope>NUCLEOTIDE SEQUENCE [LARGE SCALE GENOMIC DNA]</scope>
    <source>
        <strain evidence="7">DSM 14801 / SPH-1</strain>
    </source>
</reference>
<dbReference type="HOGENOM" id="CLU_027562_32_1_4"/>
<dbReference type="CDD" id="cd00796">
    <property type="entry name" value="INT_Rci_Hp1_C"/>
    <property type="match status" value="1"/>
</dbReference>
<dbReference type="InterPro" id="IPR050090">
    <property type="entry name" value="Tyrosine_recombinase_XerCD"/>
</dbReference>
<dbReference type="PANTHER" id="PTHR30349">
    <property type="entry name" value="PHAGE INTEGRASE-RELATED"/>
    <property type="match status" value="1"/>
</dbReference>
<evidence type="ECO:0000256" key="1">
    <source>
        <dbReference type="ARBA" id="ARBA00022908"/>
    </source>
</evidence>
<evidence type="ECO:0000256" key="2">
    <source>
        <dbReference type="ARBA" id="ARBA00023125"/>
    </source>
</evidence>
<dbReference type="InterPro" id="IPR010998">
    <property type="entry name" value="Integrase_recombinase_N"/>
</dbReference>
<dbReference type="STRING" id="398578.Daci_3193"/>
<dbReference type="KEGG" id="dac:Daci_3193"/>
<feature type="region of interest" description="Disordered" evidence="4">
    <location>
        <begin position="336"/>
        <end position="365"/>
    </location>
</feature>
<dbReference type="Gene3D" id="1.10.150.130">
    <property type="match status" value="1"/>
</dbReference>
<sequence>MAKPKKTAAGTFRIQIDVKGRRDAATFPTARECNEWAAHRRVELLAAAAGGKAGARILGESKTLNDAVLRYKEEVSPSKRGWRWELLRIDAFLRQPKWPGDRPMSELDEQDLIGWKNERRKAVKDGTVIREMGLLSSILEEARREWHWIERNPMADVKRPSAPMNRERVISDFEVRCMLRAMGWSSDGPLTQKKHVVARCFIHALLTGMRAGEIANLRWEDVRPSHCILRQGKTKTGQGRIVPLSKSAGRNIESMRGYDSEFVFGIGEGTLDVIFRRCRERAGLSGFTFHDSRHTAATRIAQKLHLLDLCKMFGWSDPKRAMTYYNPTAEQIADRLDAPTPGVGAGSPNPSPLRAATSHPSQAWA</sequence>
<reference evidence="7" key="2">
    <citation type="submission" date="2007-11" db="EMBL/GenBank/DDBJ databases">
        <title>Complete sequence of Delftia acidovorans DSM 14801 / SPH-1.</title>
        <authorList>
            <person name="Copeland A."/>
            <person name="Lucas S."/>
            <person name="Lapidus A."/>
            <person name="Barry K."/>
            <person name="Glavina del Rio T."/>
            <person name="Dalin E."/>
            <person name="Tice H."/>
            <person name="Pitluck S."/>
            <person name="Lowry S."/>
            <person name="Clum A."/>
            <person name="Schmutz J."/>
            <person name="Larimer F."/>
            <person name="Land M."/>
            <person name="Hauser L."/>
            <person name="Kyrpides N."/>
            <person name="Kim E."/>
            <person name="Schleheck D."/>
            <person name="Richardson P."/>
        </authorList>
    </citation>
    <scope>NUCLEOTIDE SEQUENCE [LARGE SCALE GENOMIC DNA]</scope>
    <source>
        <strain evidence="7">DSM 14801 / SPH-1</strain>
    </source>
</reference>
<keyword evidence="3" id="KW-0233">DNA recombination</keyword>
<dbReference type="InterPro" id="IPR011010">
    <property type="entry name" value="DNA_brk_join_enz"/>
</dbReference>
<dbReference type="GO" id="GO:0006310">
    <property type="term" value="P:DNA recombination"/>
    <property type="evidence" value="ECO:0007669"/>
    <property type="project" value="UniProtKB-KW"/>
</dbReference>
<dbReference type="GO" id="GO:0003677">
    <property type="term" value="F:DNA binding"/>
    <property type="evidence" value="ECO:0007669"/>
    <property type="project" value="UniProtKB-KW"/>
</dbReference>
<dbReference type="Gene3D" id="1.10.443.10">
    <property type="entry name" value="Intergrase catalytic core"/>
    <property type="match status" value="1"/>
</dbReference>
<organism evidence="6 7">
    <name type="scientific">Delftia acidovorans (strain DSM 14801 / SPH-1)</name>
    <dbReference type="NCBI Taxonomy" id="398578"/>
    <lineage>
        <taxon>Bacteria</taxon>
        <taxon>Pseudomonadati</taxon>
        <taxon>Pseudomonadota</taxon>
        <taxon>Betaproteobacteria</taxon>
        <taxon>Burkholderiales</taxon>
        <taxon>Comamonadaceae</taxon>
        <taxon>Delftia</taxon>
    </lineage>
</organism>
<dbReference type="AlphaFoldDB" id="A9BW15"/>
<keyword evidence="2" id="KW-0238">DNA-binding</keyword>
<protein>
    <submittedName>
        <fullName evidence="6">Integrase family protein</fullName>
    </submittedName>
</protein>
<evidence type="ECO:0000259" key="5">
    <source>
        <dbReference type="PROSITE" id="PS51898"/>
    </source>
</evidence>
<evidence type="ECO:0000313" key="7">
    <source>
        <dbReference type="Proteomes" id="UP000000784"/>
    </source>
</evidence>
<feature type="domain" description="Tyr recombinase" evidence="5">
    <location>
        <begin position="164"/>
        <end position="337"/>
    </location>
</feature>
<dbReference type="GO" id="GO:0015074">
    <property type="term" value="P:DNA integration"/>
    <property type="evidence" value="ECO:0007669"/>
    <property type="project" value="UniProtKB-KW"/>
</dbReference>
<dbReference type="PANTHER" id="PTHR30349:SF94">
    <property type="entry name" value="INTEGRASE_RECOMBINASE HI_1414-RELATED"/>
    <property type="match status" value="1"/>
</dbReference>
<proteinExistence type="predicted"/>
<dbReference type="EMBL" id="CP000884">
    <property type="protein sequence ID" value="ABX35831.1"/>
    <property type="molecule type" value="Genomic_DNA"/>
</dbReference>